<evidence type="ECO:0000256" key="6">
    <source>
        <dbReference type="ARBA" id="ARBA00022833"/>
    </source>
</evidence>
<evidence type="ECO:0000313" key="12">
    <source>
        <dbReference type="Proteomes" id="UP000298058"/>
    </source>
</evidence>
<keyword evidence="6" id="KW-0862">Zinc</keyword>
<dbReference type="CDD" id="cd16833">
    <property type="entry name" value="YfiH"/>
    <property type="match status" value="1"/>
</dbReference>
<keyword evidence="5" id="KW-0378">Hydrolase</keyword>
<dbReference type="GO" id="GO:0005507">
    <property type="term" value="F:copper ion binding"/>
    <property type="evidence" value="ECO:0007669"/>
    <property type="project" value="TreeGrafter"/>
</dbReference>
<evidence type="ECO:0000313" key="11">
    <source>
        <dbReference type="EMBL" id="TGN17630.1"/>
    </source>
</evidence>
<dbReference type="SUPFAM" id="SSF64438">
    <property type="entry name" value="CNF1/YfiH-like putative cysteine hydrolases"/>
    <property type="match status" value="1"/>
</dbReference>
<protein>
    <submittedName>
        <fullName evidence="11">Laccase domain-containing protein</fullName>
    </submittedName>
</protein>
<evidence type="ECO:0000256" key="3">
    <source>
        <dbReference type="ARBA" id="ARBA00022679"/>
    </source>
</evidence>
<evidence type="ECO:0000256" key="10">
    <source>
        <dbReference type="SAM" id="MobiDB-lite"/>
    </source>
</evidence>
<comment type="catalytic activity">
    <reaction evidence="8">
        <text>adenosine + phosphate = alpha-D-ribose 1-phosphate + adenine</text>
        <dbReference type="Rhea" id="RHEA:27642"/>
        <dbReference type="ChEBI" id="CHEBI:16335"/>
        <dbReference type="ChEBI" id="CHEBI:16708"/>
        <dbReference type="ChEBI" id="CHEBI:43474"/>
        <dbReference type="ChEBI" id="CHEBI:57720"/>
        <dbReference type="EC" id="2.4.2.1"/>
    </reaction>
    <physiologicalReaction direction="left-to-right" evidence="8">
        <dbReference type="Rhea" id="RHEA:27643"/>
    </physiologicalReaction>
</comment>
<dbReference type="GO" id="GO:0016787">
    <property type="term" value="F:hydrolase activity"/>
    <property type="evidence" value="ECO:0007669"/>
    <property type="project" value="UniProtKB-KW"/>
</dbReference>
<dbReference type="EMBL" id="RQHW01000065">
    <property type="protein sequence ID" value="TGN17630.1"/>
    <property type="molecule type" value="Genomic_DNA"/>
</dbReference>
<evidence type="ECO:0000256" key="5">
    <source>
        <dbReference type="ARBA" id="ARBA00022801"/>
    </source>
</evidence>
<dbReference type="GO" id="GO:0017061">
    <property type="term" value="F:S-methyl-5-thioadenosine phosphorylase activity"/>
    <property type="evidence" value="ECO:0007669"/>
    <property type="project" value="UniProtKB-EC"/>
</dbReference>
<dbReference type="InterPro" id="IPR003730">
    <property type="entry name" value="Cu_polyphenol_OxRdtase"/>
</dbReference>
<dbReference type="InterPro" id="IPR038371">
    <property type="entry name" value="Cu_polyphenol_OxRdtase_sf"/>
</dbReference>
<dbReference type="OrthoDB" id="4279at2"/>
<dbReference type="InterPro" id="IPR011324">
    <property type="entry name" value="Cytotoxic_necrot_fac-like_cat"/>
</dbReference>
<feature type="region of interest" description="Disordered" evidence="10">
    <location>
        <begin position="1"/>
        <end position="24"/>
    </location>
</feature>
<evidence type="ECO:0000256" key="4">
    <source>
        <dbReference type="ARBA" id="ARBA00022723"/>
    </source>
</evidence>
<accession>A0A4R9LZN9</accession>
<comment type="catalytic activity">
    <reaction evidence="9">
        <text>S-methyl-5'-thioadenosine + phosphate = 5-(methylsulfanyl)-alpha-D-ribose 1-phosphate + adenine</text>
        <dbReference type="Rhea" id="RHEA:11852"/>
        <dbReference type="ChEBI" id="CHEBI:16708"/>
        <dbReference type="ChEBI" id="CHEBI:17509"/>
        <dbReference type="ChEBI" id="CHEBI:43474"/>
        <dbReference type="ChEBI" id="CHEBI:58533"/>
        <dbReference type="EC" id="2.4.2.28"/>
    </reaction>
    <physiologicalReaction direction="left-to-right" evidence="9">
        <dbReference type="Rhea" id="RHEA:11853"/>
    </physiologicalReaction>
</comment>
<evidence type="ECO:0000256" key="2">
    <source>
        <dbReference type="ARBA" id="ARBA00007353"/>
    </source>
</evidence>
<evidence type="ECO:0000256" key="1">
    <source>
        <dbReference type="ARBA" id="ARBA00000553"/>
    </source>
</evidence>
<gene>
    <name evidence="11" type="ORF">EHS15_16515</name>
</gene>
<comment type="catalytic activity">
    <reaction evidence="7">
        <text>adenosine + H2O + H(+) = inosine + NH4(+)</text>
        <dbReference type="Rhea" id="RHEA:24408"/>
        <dbReference type="ChEBI" id="CHEBI:15377"/>
        <dbReference type="ChEBI" id="CHEBI:15378"/>
        <dbReference type="ChEBI" id="CHEBI:16335"/>
        <dbReference type="ChEBI" id="CHEBI:17596"/>
        <dbReference type="ChEBI" id="CHEBI:28938"/>
        <dbReference type="EC" id="3.5.4.4"/>
    </reaction>
    <physiologicalReaction direction="left-to-right" evidence="7">
        <dbReference type="Rhea" id="RHEA:24409"/>
    </physiologicalReaction>
</comment>
<dbReference type="Gene3D" id="3.60.140.10">
    <property type="entry name" value="CNF1/YfiH-like putative cysteine hydrolases"/>
    <property type="match status" value="1"/>
</dbReference>
<evidence type="ECO:0000256" key="8">
    <source>
        <dbReference type="ARBA" id="ARBA00048968"/>
    </source>
</evidence>
<keyword evidence="4" id="KW-0479">Metal-binding</keyword>
<keyword evidence="12" id="KW-1185">Reference proteome</keyword>
<evidence type="ECO:0000256" key="7">
    <source>
        <dbReference type="ARBA" id="ARBA00047989"/>
    </source>
</evidence>
<comment type="catalytic activity">
    <reaction evidence="1">
        <text>inosine + phosphate = alpha-D-ribose 1-phosphate + hypoxanthine</text>
        <dbReference type="Rhea" id="RHEA:27646"/>
        <dbReference type="ChEBI" id="CHEBI:17368"/>
        <dbReference type="ChEBI" id="CHEBI:17596"/>
        <dbReference type="ChEBI" id="CHEBI:43474"/>
        <dbReference type="ChEBI" id="CHEBI:57720"/>
        <dbReference type="EC" id="2.4.2.1"/>
    </reaction>
    <physiologicalReaction direction="left-to-right" evidence="1">
        <dbReference type="Rhea" id="RHEA:27647"/>
    </physiologicalReaction>
</comment>
<name>A0A4R9LZN9_9LEPT</name>
<dbReference type="PANTHER" id="PTHR30616">
    <property type="entry name" value="UNCHARACTERIZED PROTEIN YFIH"/>
    <property type="match status" value="1"/>
</dbReference>
<dbReference type="Pfam" id="PF02578">
    <property type="entry name" value="Cu-oxidase_4"/>
    <property type="match status" value="1"/>
</dbReference>
<reference evidence="11" key="1">
    <citation type="journal article" date="2019" name="PLoS Negl. Trop. Dis.">
        <title>Revisiting the worldwide diversity of Leptospira species in the environment.</title>
        <authorList>
            <person name="Vincent A.T."/>
            <person name="Schiettekatte O."/>
            <person name="Bourhy P."/>
            <person name="Veyrier F.J."/>
            <person name="Picardeau M."/>
        </authorList>
    </citation>
    <scope>NUCLEOTIDE SEQUENCE [LARGE SCALE GENOMIC DNA]</scope>
    <source>
        <strain evidence="11">201300427</strain>
    </source>
</reference>
<dbReference type="PANTHER" id="PTHR30616:SF2">
    <property type="entry name" value="PURINE NUCLEOSIDE PHOSPHORYLASE LACC1"/>
    <property type="match status" value="1"/>
</dbReference>
<sequence length="286" mass="32401">MELFPALQRDMGEKNGQRKGNPFFTMKENSRTIELPYGKVHSFTLGKAAWNETFSSAGYPKDPESWRSAINIMVSKYTHLPSDRIVVMDQVHKREIANIEKGKIGYWVPDPKGFADGDSEDHSDPSDKSGDGLVCFEPNTALVIKTADCVPLFCYSKTKPMIAAIHSGWRGTLLGISEKLVKWLLSEGFTEEDLQVFVGPCISKKNYIVQWDVAKHFMSMPPGVVIEAPGMGYLLGIKEAILVRLRKEFHHLNLDPQNEEVFLSEKYFSHRSKDEGRNINVIFWES</sequence>
<dbReference type="AlphaFoldDB" id="A0A4R9LZN9"/>
<evidence type="ECO:0000256" key="9">
    <source>
        <dbReference type="ARBA" id="ARBA00049893"/>
    </source>
</evidence>
<keyword evidence="3" id="KW-0808">Transferase</keyword>
<comment type="similarity">
    <text evidence="2">Belongs to the purine nucleoside phosphorylase YfiH/LACC1 family.</text>
</comment>
<dbReference type="Proteomes" id="UP000298058">
    <property type="component" value="Unassembled WGS sequence"/>
</dbReference>
<comment type="caution">
    <text evidence="11">The sequence shown here is derived from an EMBL/GenBank/DDBJ whole genome shotgun (WGS) entry which is preliminary data.</text>
</comment>
<proteinExistence type="inferred from homology"/>
<organism evidence="11 12">
    <name type="scientific">Leptospira idonii</name>
    <dbReference type="NCBI Taxonomy" id="1193500"/>
    <lineage>
        <taxon>Bacteria</taxon>
        <taxon>Pseudomonadati</taxon>
        <taxon>Spirochaetota</taxon>
        <taxon>Spirochaetia</taxon>
        <taxon>Leptospirales</taxon>
        <taxon>Leptospiraceae</taxon>
        <taxon>Leptospira</taxon>
    </lineage>
</organism>